<sequence length="220" mass="23817">MLLGQVVAISVASNLFYLALSLSSPPSAATKRTPLYAPPALWLSVLLSFVTIGLVPMTNDRTFLPNLLAMHALLVVPLFASAPSHSAKRSAFSMRIRTLYSLVTIVALILRIRTIATALSAIPRGMQSLKSLATIAWQVLHSHPAQSSIGWDVIWTTASFFAWKFIGPETTTGRAGDESWLGFGFKTLSLISETIVASAGVSAPEDWRKHEGDPVELKED</sequence>
<dbReference type="OrthoDB" id="2126185at2759"/>
<keyword evidence="1" id="KW-0812">Transmembrane</keyword>
<accession>A0A166UPX5</accession>
<name>A0A166UPX5_9AGAM</name>
<feature type="transmembrane region" description="Helical" evidence="1">
    <location>
        <begin position="63"/>
        <end position="80"/>
    </location>
</feature>
<organism evidence="2">
    <name type="scientific">Athelia psychrophila</name>
    <dbReference type="NCBI Taxonomy" id="1759441"/>
    <lineage>
        <taxon>Eukaryota</taxon>
        <taxon>Fungi</taxon>
        <taxon>Dikarya</taxon>
        <taxon>Basidiomycota</taxon>
        <taxon>Agaricomycotina</taxon>
        <taxon>Agaricomycetes</taxon>
        <taxon>Agaricomycetidae</taxon>
        <taxon>Atheliales</taxon>
        <taxon>Atheliaceae</taxon>
        <taxon>Athelia</taxon>
    </lineage>
</organism>
<feature type="transmembrane region" description="Helical" evidence="1">
    <location>
        <begin position="100"/>
        <end position="122"/>
    </location>
</feature>
<evidence type="ECO:0000256" key="1">
    <source>
        <dbReference type="SAM" id="Phobius"/>
    </source>
</evidence>
<protein>
    <submittedName>
        <fullName evidence="2">Uncharacterized protein</fullName>
    </submittedName>
</protein>
<reference evidence="2" key="1">
    <citation type="journal article" date="2016" name="Mol. Biol. Evol.">
        <title>Comparative Genomics of Early-Diverging Mushroom-Forming Fungi Provides Insights into the Origins of Lignocellulose Decay Capabilities.</title>
        <authorList>
            <person name="Nagy L.G."/>
            <person name="Riley R."/>
            <person name="Tritt A."/>
            <person name="Adam C."/>
            <person name="Daum C."/>
            <person name="Floudas D."/>
            <person name="Sun H."/>
            <person name="Yadav J.S."/>
            <person name="Pangilinan J."/>
            <person name="Larsson K.H."/>
            <person name="Matsuura K."/>
            <person name="Barry K."/>
            <person name="Labutti K."/>
            <person name="Kuo R."/>
            <person name="Ohm R.A."/>
            <person name="Bhattacharya S.S."/>
            <person name="Shirouzu T."/>
            <person name="Yoshinaga Y."/>
            <person name="Martin F.M."/>
            <person name="Grigoriev I.V."/>
            <person name="Hibbett D.S."/>
        </authorList>
    </citation>
    <scope>NUCLEOTIDE SEQUENCE [LARGE SCALE GENOMIC DNA]</scope>
    <source>
        <strain evidence="2">CBS 109695</strain>
    </source>
</reference>
<evidence type="ECO:0000313" key="2">
    <source>
        <dbReference type="EMBL" id="KZP31906.1"/>
    </source>
</evidence>
<feature type="transmembrane region" description="Helical" evidence="1">
    <location>
        <begin position="40"/>
        <end position="56"/>
    </location>
</feature>
<keyword evidence="1" id="KW-1133">Transmembrane helix</keyword>
<proteinExistence type="predicted"/>
<dbReference type="AlphaFoldDB" id="A0A166UPX5"/>
<dbReference type="EMBL" id="KV417487">
    <property type="protein sequence ID" value="KZP31906.1"/>
    <property type="molecule type" value="Genomic_DNA"/>
</dbReference>
<gene>
    <name evidence="2" type="ORF">FIBSPDRAFT_848892</name>
</gene>
<keyword evidence="1" id="KW-0472">Membrane</keyword>